<protein>
    <recommendedName>
        <fullName evidence="1">RNA-dependent RNA polymerase</fullName>
        <ecNumber evidence="1">2.7.7.48</ecNumber>
    </recommendedName>
</protein>
<keyword evidence="1" id="KW-0694">RNA-binding</keyword>
<dbReference type="Pfam" id="PF05183">
    <property type="entry name" value="RdRP"/>
    <property type="match status" value="1"/>
</dbReference>
<organism evidence="4 5">
    <name type="scientific">Naematelia encephala</name>
    <dbReference type="NCBI Taxonomy" id="71784"/>
    <lineage>
        <taxon>Eukaryota</taxon>
        <taxon>Fungi</taxon>
        <taxon>Dikarya</taxon>
        <taxon>Basidiomycota</taxon>
        <taxon>Agaricomycotina</taxon>
        <taxon>Tremellomycetes</taxon>
        <taxon>Tremellales</taxon>
        <taxon>Naemateliaceae</taxon>
        <taxon>Naematelia</taxon>
    </lineage>
</organism>
<name>A0A1Y2ANA4_9TREE</name>
<sequence length="1330" mass="149508">MSDPSWSLTNYPDEMQQAYELLRKAPLLLPPFAPQHYESDTEEKIFNSIHRLLVSHTSSFPTVIAKLLNTLPRPPLPNQGRVTRFVDPKLHFSLRLEGEINKLEAERREYRSAIVDRPVSELGKQVGQEAGRGVAHQPPERAALQNQSAPDPLLPVYNTVSPSKRSSDGLDDSFLKRLKAVKTSDSFLTERKVFTRTETSSTDTSVTRSSISDDTIYTPLTPIETAKNPFVEPAEAHQEVESWKPRPALDEDERYVYVHPPHAWQSMAFREGIQYHVQWELQRLVDHSRTITWDDLTLDDIRSLKGSAPEAISRLKERLATLEDSKATLSQFTPISSADMRISLEAEREEKSIVASDLRGVGNDSHDWPYGGRLAYSIIVTPLDQPKDERAVKLATSLIDDENPYRQSPRKREHSPNKSPVKCPTSLPFRLDLCKPEISGKSFRLARRFGSRRIVLFKLAKIKSAKQRKAVLQLFVGRCFIIFGRSFRPLWAPADRDTLFAIETSEFFPNEPTNKPCPRMPTILDLLSMYNDLYSKPKQAMAKWAARPQILFSDSVPVSQLSSQDRIGIIPDIVSSSAYGEPGAEQILTDGAGLMSEALAREVFKRLCPQSTQPCAIQVRISGAKGMLVLMSHEDQQRHPGKDVLLRPSMIKAISRGEYSSDPSLLCLDVVRFDSLRIGTALTSEPIISMVHGGISPEIFLTLLKNSLDELRDALSPRASPTETPQEAIRRLTANVYRLGGVGMDAKRRQCDQQGLSSKVHGLLSRSSSETDMSSTEIDGATERWEIDPESKIPGSVAETLYRMLLSGFDPTQSDFACDKLRFLFSSLSDQILQKFRIPVANSLSAFIVPDPTGCLAPDEIHIAFSSNGPVDPITKCQMSYLDCDVLAFRSPCKLPTDVRKFKAVYKPELAHLRDCIVMSANSNLCKRSPASFLAGGDYDGDTVQLFWDEELVQAFTNAEDDLADVPADFVSLNFDKEVTSGTDFLARMSGEDDETIITNMQYFLLSGLKDDKSTGEYSEMHGNAVYKLGFDHPKTLRLARMFNHVLDARKSGLQVKKSVKKMDKHEFEGRVEWRRWKKEGQAQLGDNIFNVRDIVRPSRLGEFIMDKIMYTGQTRKFELLSTFPTSGSLLVKSSSDQEALGELWRTAKRQASSQLESSLNDQLLIIRNHVEACDKIWANINMGRHDDSIPMEVQYLQTHNANANAPRTPQTPTMQRSKSNEGSQSRLRSARMRQLAIVWQSYPYPQTVQLLCPFGRQEVLREIKVACAAEQEWNSNNKKKNKRIIMPFEMDFETVCNIKAKSTGATTVSILAGSLDDLKPSYKAPLSNL</sequence>
<dbReference type="Proteomes" id="UP000193986">
    <property type="component" value="Unassembled WGS sequence"/>
</dbReference>
<keyword evidence="1" id="KW-0548">Nucleotidyltransferase</keyword>
<dbReference type="GO" id="GO:0003723">
    <property type="term" value="F:RNA binding"/>
    <property type="evidence" value="ECO:0007669"/>
    <property type="project" value="UniProtKB-KW"/>
</dbReference>
<dbReference type="InterPro" id="IPR057596">
    <property type="entry name" value="RDRP_core"/>
</dbReference>
<keyword evidence="1" id="KW-0808">Transferase</keyword>
<keyword evidence="5" id="KW-1185">Reference proteome</keyword>
<keyword evidence="1" id="KW-0696">RNA-directed RNA polymerase</keyword>
<dbReference type="EC" id="2.7.7.48" evidence="1"/>
<dbReference type="PANTHER" id="PTHR23079:SF14">
    <property type="entry name" value="RNA-DEPENDENT RNA POLYMERASE"/>
    <property type="match status" value="1"/>
</dbReference>
<dbReference type="GO" id="GO:0030422">
    <property type="term" value="P:siRNA processing"/>
    <property type="evidence" value="ECO:0007669"/>
    <property type="project" value="TreeGrafter"/>
</dbReference>
<dbReference type="InterPro" id="IPR007855">
    <property type="entry name" value="RDRP"/>
</dbReference>
<reference evidence="4 5" key="1">
    <citation type="submission" date="2016-07" db="EMBL/GenBank/DDBJ databases">
        <title>Pervasive Adenine N6-methylation of Active Genes in Fungi.</title>
        <authorList>
            <consortium name="DOE Joint Genome Institute"/>
            <person name="Mondo S.J."/>
            <person name="Dannebaum R.O."/>
            <person name="Kuo R.C."/>
            <person name="Labutti K."/>
            <person name="Haridas S."/>
            <person name="Kuo A."/>
            <person name="Salamov A."/>
            <person name="Ahrendt S.R."/>
            <person name="Lipzen A."/>
            <person name="Sullivan W."/>
            <person name="Andreopoulos W.B."/>
            <person name="Clum A."/>
            <person name="Lindquist E."/>
            <person name="Daum C."/>
            <person name="Ramamoorthy G.K."/>
            <person name="Gryganskyi A."/>
            <person name="Culley D."/>
            <person name="Magnuson J.K."/>
            <person name="James T.Y."/>
            <person name="O'Malley M.A."/>
            <person name="Stajich J.E."/>
            <person name="Spatafora J.W."/>
            <person name="Visel A."/>
            <person name="Grigoriev I.V."/>
        </authorList>
    </citation>
    <scope>NUCLEOTIDE SEQUENCE [LARGE SCALE GENOMIC DNA]</scope>
    <source>
        <strain evidence="4 5">68-887.2</strain>
    </source>
</reference>
<dbReference type="OrthoDB" id="10055769at2759"/>
<dbReference type="EMBL" id="MCFC01000072">
    <property type="protein sequence ID" value="ORY24068.1"/>
    <property type="molecule type" value="Genomic_DNA"/>
</dbReference>
<gene>
    <name evidence="4" type="ORF">BCR39DRAFT_547978</name>
</gene>
<feature type="domain" description="RDRP core" evidence="3">
    <location>
        <begin position="428"/>
        <end position="1081"/>
    </location>
</feature>
<proteinExistence type="inferred from homology"/>
<evidence type="ECO:0000256" key="2">
    <source>
        <dbReference type="SAM" id="MobiDB-lite"/>
    </source>
</evidence>
<feature type="region of interest" description="Disordered" evidence="2">
    <location>
        <begin position="1203"/>
        <end position="1227"/>
    </location>
</feature>
<comment type="catalytic activity">
    <reaction evidence="1">
        <text>RNA(n) + a ribonucleoside 5'-triphosphate = RNA(n+1) + diphosphate</text>
        <dbReference type="Rhea" id="RHEA:21248"/>
        <dbReference type="Rhea" id="RHEA-COMP:14527"/>
        <dbReference type="Rhea" id="RHEA-COMP:17342"/>
        <dbReference type="ChEBI" id="CHEBI:33019"/>
        <dbReference type="ChEBI" id="CHEBI:61557"/>
        <dbReference type="ChEBI" id="CHEBI:140395"/>
        <dbReference type="EC" id="2.7.7.48"/>
    </reaction>
</comment>
<dbReference type="STRING" id="71784.A0A1Y2ANA4"/>
<evidence type="ECO:0000256" key="1">
    <source>
        <dbReference type="RuleBase" id="RU363098"/>
    </source>
</evidence>
<evidence type="ECO:0000313" key="5">
    <source>
        <dbReference type="Proteomes" id="UP000193986"/>
    </source>
</evidence>
<dbReference type="InParanoid" id="A0A1Y2ANA4"/>
<dbReference type="PANTHER" id="PTHR23079">
    <property type="entry name" value="RNA-DEPENDENT RNA POLYMERASE"/>
    <property type="match status" value="1"/>
</dbReference>
<dbReference type="GO" id="GO:0003968">
    <property type="term" value="F:RNA-directed RNA polymerase activity"/>
    <property type="evidence" value="ECO:0007669"/>
    <property type="project" value="UniProtKB-KW"/>
</dbReference>
<dbReference type="GO" id="GO:0031380">
    <property type="term" value="C:nuclear RNA-directed RNA polymerase complex"/>
    <property type="evidence" value="ECO:0007669"/>
    <property type="project" value="TreeGrafter"/>
</dbReference>
<comment type="similarity">
    <text evidence="1">Belongs to the RdRP family.</text>
</comment>
<comment type="caution">
    <text evidence="4">The sequence shown here is derived from an EMBL/GenBank/DDBJ whole genome shotgun (WGS) entry which is preliminary data.</text>
</comment>
<evidence type="ECO:0000313" key="4">
    <source>
        <dbReference type="EMBL" id="ORY24068.1"/>
    </source>
</evidence>
<feature type="region of interest" description="Disordered" evidence="2">
    <location>
        <begin position="403"/>
        <end position="423"/>
    </location>
</feature>
<evidence type="ECO:0000259" key="3">
    <source>
        <dbReference type="Pfam" id="PF05183"/>
    </source>
</evidence>
<accession>A0A1Y2ANA4</accession>